<comment type="caution">
    <text evidence="3">The sequence shown here is derived from an EMBL/GenBank/DDBJ whole genome shotgun (WGS) entry which is preliminary data.</text>
</comment>
<evidence type="ECO:0000313" key="3">
    <source>
        <dbReference type="EMBL" id="OGD04201.1"/>
    </source>
</evidence>
<sequence>MADSDVILARVRNRQGLVFEGQVRAVSSVNKKGPFDILLHHANFVCTIQKKLTLHRVDGKKMEIAVDSGIMEVHRDQVLVFLGVV</sequence>
<evidence type="ECO:0000256" key="1">
    <source>
        <dbReference type="ARBA" id="ARBA00023196"/>
    </source>
</evidence>
<evidence type="ECO:0000313" key="4">
    <source>
        <dbReference type="Proteomes" id="UP000177080"/>
    </source>
</evidence>
<dbReference type="InterPro" id="IPR020546">
    <property type="entry name" value="ATP_synth_F1_dsu/esu_N"/>
</dbReference>
<name>A0A1F4ZD37_9BACT</name>
<accession>A0A1F4ZD37</accession>
<evidence type="ECO:0000259" key="2">
    <source>
        <dbReference type="Pfam" id="PF02823"/>
    </source>
</evidence>
<dbReference type="GO" id="GO:0015986">
    <property type="term" value="P:proton motive force-driven ATP synthesis"/>
    <property type="evidence" value="ECO:0007669"/>
    <property type="project" value="InterPro"/>
</dbReference>
<keyword evidence="1" id="KW-0139">CF(1)</keyword>
<keyword evidence="1" id="KW-0066">ATP synthesis</keyword>
<feature type="domain" description="ATP synthase F1 complex delta/epsilon subunit N-terminal" evidence="2">
    <location>
        <begin position="14"/>
        <end position="80"/>
    </location>
</feature>
<dbReference type="EMBL" id="MEXN01000002">
    <property type="protein sequence ID" value="OGD04201.1"/>
    <property type="molecule type" value="Genomic_DNA"/>
</dbReference>
<organism evidence="3 4">
    <name type="scientific">Candidatus Amesbacteria bacterium RIFCSPLOWO2_01_FULL_48_25</name>
    <dbReference type="NCBI Taxonomy" id="1797259"/>
    <lineage>
        <taxon>Bacteria</taxon>
        <taxon>Candidatus Amesiibacteriota</taxon>
    </lineage>
</organism>
<dbReference type="InterPro" id="IPR036771">
    <property type="entry name" value="ATPsynth_dsu/esu_N"/>
</dbReference>
<dbReference type="Gene3D" id="2.60.15.10">
    <property type="entry name" value="F0F1 ATP synthase delta/epsilon subunit, N-terminal"/>
    <property type="match status" value="1"/>
</dbReference>
<proteinExistence type="predicted"/>
<dbReference type="Proteomes" id="UP000177080">
    <property type="component" value="Unassembled WGS sequence"/>
</dbReference>
<dbReference type="SUPFAM" id="SSF51344">
    <property type="entry name" value="Epsilon subunit of F1F0-ATP synthase N-terminal domain"/>
    <property type="match status" value="1"/>
</dbReference>
<reference evidence="3 4" key="1">
    <citation type="journal article" date="2016" name="Nat. Commun.">
        <title>Thousands of microbial genomes shed light on interconnected biogeochemical processes in an aquifer system.</title>
        <authorList>
            <person name="Anantharaman K."/>
            <person name="Brown C.T."/>
            <person name="Hug L.A."/>
            <person name="Sharon I."/>
            <person name="Castelle C.J."/>
            <person name="Probst A.J."/>
            <person name="Thomas B.C."/>
            <person name="Singh A."/>
            <person name="Wilkins M.J."/>
            <person name="Karaoz U."/>
            <person name="Brodie E.L."/>
            <person name="Williams K.H."/>
            <person name="Hubbard S.S."/>
            <person name="Banfield J.F."/>
        </authorList>
    </citation>
    <scope>NUCLEOTIDE SEQUENCE [LARGE SCALE GENOMIC DNA]</scope>
</reference>
<dbReference type="GO" id="GO:0045259">
    <property type="term" value="C:proton-transporting ATP synthase complex"/>
    <property type="evidence" value="ECO:0007669"/>
    <property type="project" value="UniProtKB-KW"/>
</dbReference>
<dbReference type="STRING" id="1797259.A2989_01845"/>
<gene>
    <name evidence="3" type="ORF">A2989_01845</name>
</gene>
<dbReference type="Pfam" id="PF02823">
    <property type="entry name" value="ATP-synt_DE_N"/>
    <property type="match status" value="1"/>
</dbReference>
<protein>
    <recommendedName>
        <fullName evidence="2">ATP synthase F1 complex delta/epsilon subunit N-terminal domain-containing protein</fullName>
    </recommendedName>
</protein>
<dbReference type="AlphaFoldDB" id="A0A1F4ZD37"/>